<proteinExistence type="predicted"/>
<dbReference type="OrthoDB" id="7505503at2"/>
<dbReference type="PROSITE" id="PS51257">
    <property type="entry name" value="PROKAR_LIPOPROTEIN"/>
    <property type="match status" value="1"/>
</dbReference>
<organism evidence="1 2">
    <name type="scientific">Pontixanthobacter aquaemixtae</name>
    <dbReference type="NCBI Taxonomy" id="1958940"/>
    <lineage>
        <taxon>Bacteria</taxon>
        <taxon>Pseudomonadati</taxon>
        <taxon>Pseudomonadota</taxon>
        <taxon>Alphaproteobacteria</taxon>
        <taxon>Sphingomonadales</taxon>
        <taxon>Erythrobacteraceae</taxon>
        <taxon>Pontixanthobacter</taxon>
    </lineage>
</organism>
<dbReference type="Proteomes" id="UP000442714">
    <property type="component" value="Unassembled WGS sequence"/>
</dbReference>
<gene>
    <name evidence="1" type="ORF">GRI41_02775</name>
</gene>
<protein>
    <submittedName>
        <fullName evidence="1">Uncharacterized protein</fullName>
    </submittedName>
</protein>
<dbReference type="AlphaFoldDB" id="A0A844ZPS0"/>
<accession>A0A844ZPS0</accession>
<keyword evidence="2" id="KW-1185">Reference proteome</keyword>
<dbReference type="EMBL" id="WTYX01000001">
    <property type="protein sequence ID" value="MXO89738.1"/>
    <property type="molecule type" value="Genomic_DNA"/>
</dbReference>
<sequence>MRNGTLTLSVLLSCTILAGCASSGKTYPSLAIRDAERVSGFFEAPEPLEPAPLRAEIAGQLDQIRAESANSHRAFMAAAPRARRTVASGVGAAVTSDSWAAAQVAMADLDSLRSVTAVALGDLDLLYVDATLAFEQRQAVAAARDEVIGYVREEDRVLAELRGNFGR</sequence>
<evidence type="ECO:0000313" key="2">
    <source>
        <dbReference type="Proteomes" id="UP000442714"/>
    </source>
</evidence>
<reference evidence="1 2" key="1">
    <citation type="submission" date="2019-12" db="EMBL/GenBank/DDBJ databases">
        <title>Genomic-based taxomic classification of the family Erythrobacteraceae.</title>
        <authorList>
            <person name="Xu L."/>
        </authorList>
    </citation>
    <scope>NUCLEOTIDE SEQUENCE [LARGE SCALE GENOMIC DNA]</scope>
    <source>
        <strain evidence="1 2">KCTC 52763</strain>
    </source>
</reference>
<name>A0A844ZPS0_9SPHN</name>
<evidence type="ECO:0000313" key="1">
    <source>
        <dbReference type="EMBL" id="MXO89738.1"/>
    </source>
</evidence>
<comment type="caution">
    <text evidence="1">The sequence shown here is derived from an EMBL/GenBank/DDBJ whole genome shotgun (WGS) entry which is preliminary data.</text>
</comment>
<dbReference type="RefSeq" id="WP_160603217.1">
    <property type="nucleotide sequence ID" value="NZ_WTYX01000001.1"/>
</dbReference>